<dbReference type="Proteomes" id="UP000032483">
    <property type="component" value="Unassembled WGS sequence"/>
</dbReference>
<evidence type="ECO:0000256" key="1">
    <source>
        <dbReference type="SAM" id="MobiDB-lite"/>
    </source>
</evidence>
<dbReference type="InterPro" id="IPR005094">
    <property type="entry name" value="Endonuclease_MobA/VirD2"/>
</dbReference>
<protein>
    <recommendedName>
        <fullName evidence="2">MobA/VirD2-like nuclease domain-containing protein</fullName>
    </recommendedName>
</protein>
<name>A0A0D8IWS5_9FIRM</name>
<organism evidence="3 4">
    <name type="scientific">Ruthenibacterium lactatiformans</name>
    <dbReference type="NCBI Taxonomy" id="1550024"/>
    <lineage>
        <taxon>Bacteria</taxon>
        <taxon>Bacillati</taxon>
        <taxon>Bacillota</taxon>
        <taxon>Clostridia</taxon>
        <taxon>Eubacteriales</taxon>
        <taxon>Oscillospiraceae</taxon>
        <taxon>Ruthenibacterium</taxon>
    </lineage>
</organism>
<sequence length="477" mass="55081">MAYTKIKAVKNHLKRCLDYAANPAKTKTGQDLQDALTYAHNSDKTEQQLFVTGFNCDPAHACEVMLRTETIWGKGGENHVLGYHVIQSFAPGEVTPKQAHEIGCEFARRAFAERYEATVSTHLNTGTLHNHIVFNSVSFVDGKMFRNDFKGYFKGIRAVSDQLCRERGLSIIDPKQKGKAYIERQAEKEDKPTARSMIRADVNRALARAVSWETFVAGLRKMGYSVRYGPNIKYATLRHKTGSRNIRLKSLGEGYDEASIRNLLERRARGEEVKLPRAAEDAARTRSIRDKPIPEVPARRVRRVRLRGALPVVPRRKYTGFMALYYRYVYLLGKTRQRRTSRRCYFLLCEDFQKFDRYVAQFKFVWENRIQSQEELDAVKATAKSEQDALTAQRRNLYRKRSVAKKDRDENQAAALSAEIAALSAQIRARRREVMLCGWISEDEKRLRAQLAEAERAERQEQERQQEKSNRQRGYAR</sequence>
<reference evidence="3" key="1">
    <citation type="submission" date="2015-02" db="EMBL/GenBank/DDBJ databases">
        <title>A novel member of the family Ruminococcaceae isolated from human feces.</title>
        <authorList>
            <person name="Shkoporov A.N."/>
            <person name="Chaplin A.V."/>
            <person name="Motuzova O.V."/>
            <person name="Kafarskaia L.I."/>
            <person name="Khokhlova E.V."/>
            <person name="Efimov B.A."/>
        </authorList>
    </citation>
    <scope>NUCLEOTIDE SEQUENCE [LARGE SCALE GENOMIC DNA]</scope>
    <source>
        <strain evidence="3">585-1</strain>
    </source>
</reference>
<keyword evidence="4" id="KW-1185">Reference proteome</keyword>
<evidence type="ECO:0000313" key="4">
    <source>
        <dbReference type="Proteomes" id="UP000032483"/>
    </source>
</evidence>
<evidence type="ECO:0000259" key="2">
    <source>
        <dbReference type="Pfam" id="PF03432"/>
    </source>
</evidence>
<dbReference type="Pfam" id="PF03432">
    <property type="entry name" value="Relaxase"/>
    <property type="match status" value="1"/>
</dbReference>
<evidence type="ECO:0000313" key="3">
    <source>
        <dbReference type="EMBL" id="KJF38944.1"/>
    </source>
</evidence>
<dbReference type="RefSeq" id="WP_050006143.1">
    <property type="nucleotide sequence ID" value="NZ_JBBNKJ010000015.1"/>
</dbReference>
<accession>A0A0D8IWS5</accession>
<dbReference type="AlphaFoldDB" id="A0A0D8IWS5"/>
<feature type="region of interest" description="Disordered" evidence="1">
    <location>
        <begin position="452"/>
        <end position="477"/>
    </location>
</feature>
<feature type="domain" description="MobA/VirD2-like nuclease" evidence="2">
    <location>
        <begin position="38"/>
        <end position="169"/>
    </location>
</feature>
<proteinExistence type="predicted"/>
<comment type="caution">
    <text evidence="3">The sequence shown here is derived from an EMBL/GenBank/DDBJ whole genome shotgun (WGS) entry which is preliminary data.</text>
</comment>
<feature type="compositionally biased region" description="Basic and acidic residues" evidence="1">
    <location>
        <begin position="452"/>
        <end position="470"/>
    </location>
</feature>
<gene>
    <name evidence="3" type="ORF">TQ39_15180</name>
</gene>
<dbReference type="EMBL" id="JXXK01000027">
    <property type="protein sequence ID" value="KJF38944.1"/>
    <property type="molecule type" value="Genomic_DNA"/>
</dbReference>
<dbReference type="GeneID" id="42857903"/>